<dbReference type="InterPro" id="IPR043519">
    <property type="entry name" value="NT_sf"/>
</dbReference>
<keyword evidence="6" id="KW-0460">Magnesium</keyword>
<dbReference type="GO" id="GO:1990817">
    <property type="term" value="F:poly(A) RNA polymerase activity"/>
    <property type="evidence" value="ECO:0007669"/>
    <property type="project" value="UniProtKB-EC"/>
</dbReference>
<feature type="domain" description="PAP-associated" evidence="8">
    <location>
        <begin position="317"/>
        <end position="382"/>
    </location>
</feature>
<comment type="caution">
    <text evidence="10">The sequence shown here is derived from an EMBL/GenBank/DDBJ whole genome shotgun (WGS) entry which is preliminary data.</text>
</comment>
<dbReference type="GO" id="GO:0010605">
    <property type="term" value="P:negative regulation of macromolecule metabolic process"/>
    <property type="evidence" value="ECO:0007669"/>
    <property type="project" value="UniProtKB-ARBA"/>
</dbReference>
<evidence type="ECO:0000256" key="6">
    <source>
        <dbReference type="ARBA" id="ARBA00022842"/>
    </source>
</evidence>
<feature type="compositionally biased region" description="Basic and acidic residues" evidence="7">
    <location>
        <begin position="33"/>
        <end position="44"/>
    </location>
</feature>
<evidence type="ECO:0000313" key="11">
    <source>
        <dbReference type="Proteomes" id="UP001212152"/>
    </source>
</evidence>
<dbReference type="GO" id="GO:0046872">
    <property type="term" value="F:metal ion binding"/>
    <property type="evidence" value="ECO:0007669"/>
    <property type="project" value="UniProtKB-KW"/>
</dbReference>
<feature type="region of interest" description="Disordered" evidence="7">
    <location>
        <begin position="463"/>
        <end position="547"/>
    </location>
</feature>
<dbReference type="Proteomes" id="UP001212152">
    <property type="component" value="Unassembled WGS sequence"/>
</dbReference>
<evidence type="ECO:0000259" key="9">
    <source>
        <dbReference type="Pfam" id="PF22600"/>
    </source>
</evidence>
<keyword evidence="4" id="KW-0808">Transferase</keyword>
<evidence type="ECO:0000256" key="4">
    <source>
        <dbReference type="ARBA" id="ARBA00022679"/>
    </source>
</evidence>
<dbReference type="CDD" id="cd05402">
    <property type="entry name" value="NT_PAP_TUTase"/>
    <property type="match status" value="1"/>
</dbReference>
<dbReference type="InterPro" id="IPR002058">
    <property type="entry name" value="PAP_assoc"/>
</dbReference>
<dbReference type="PANTHER" id="PTHR23092:SF15">
    <property type="entry name" value="INACTIVE NON-CANONICAL POLY(A) RNA POLYMERASE PROTEIN TRF4-2-RELATED"/>
    <property type="match status" value="1"/>
</dbReference>
<dbReference type="GO" id="GO:0003729">
    <property type="term" value="F:mRNA binding"/>
    <property type="evidence" value="ECO:0007669"/>
    <property type="project" value="TreeGrafter"/>
</dbReference>
<dbReference type="Pfam" id="PF03828">
    <property type="entry name" value="PAP_assoc"/>
    <property type="match status" value="1"/>
</dbReference>
<keyword evidence="11" id="KW-1185">Reference proteome</keyword>
<dbReference type="GO" id="GO:0031499">
    <property type="term" value="C:TRAMP complex"/>
    <property type="evidence" value="ECO:0007669"/>
    <property type="project" value="TreeGrafter"/>
</dbReference>
<dbReference type="AlphaFoldDB" id="A0AAD5TFV2"/>
<dbReference type="InterPro" id="IPR045862">
    <property type="entry name" value="Trf4-like"/>
</dbReference>
<evidence type="ECO:0000256" key="3">
    <source>
        <dbReference type="ARBA" id="ARBA00012388"/>
    </source>
</evidence>
<gene>
    <name evidence="10" type="ORF">HDU87_006224</name>
</gene>
<accession>A0AAD5TFV2</accession>
<dbReference type="Pfam" id="PF22600">
    <property type="entry name" value="MTPAP-like_central"/>
    <property type="match status" value="1"/>
</dbReference>
<dbReference type="Gene3D" id="3.30.460.10">
    <property type="entry name" value="Beta Polymerase, domain 2"/>
    <property type="match status" value="1"/>
</dbReference>
<dbReference type="EMBL" id="JADGJQ010000052">
    <property type="protein sequence ID" value="KAJ3175404.1"/>
    <property type="molecule type" value="Genomic_DNA"/>
</dbReference>
<dbReference type="SUPFAM" id="SSF81301">
    <property type="entry name" value="Nucleotidyltransferase"/>
    <property type="match status" value="1"/>
</dbReference>
<comment type="similarity">
    <text evidence="2">Belongs to the DNA polymerase type-B-like family.</text>
</comment>
<evidence type="ECO:0000256" key="7">
    <source>
        <dbReference type="SAM" id="MobiDB-lite"/>
    </source>
</evidence>
<keyword evidence="5" id="KW-0479">Metal-binding</keyword>
<organism evidence="10 11">
    <name type="scientific">Geranomyces variabilis</name>
    <dbReference type="NCBI Taxonomy" id="109894"/>
    <lineage>
        <taxon>Eukaryota</taxon>
        <taxon>Fungi</taxon>
        <taxon>Fungi incertae sedis</taxon>
        <taxon>Chytridiomycota</taxon>
        <taxon>Chytridiomycota incertae sedis</taxon>
        <taxon>Chytridiomycetes</taxon>
        <taxon>Spizellomycetales</taxon>
        <taxon>Powellomycetaceae</taxon>
        <taxon>Geranomyces</taxon>
    </lineage>
</organism>
<dbReference type="PANTHER" id="PTHR23092">
    <property type="entry name" value="POLY(A) RNA POLYMERASE"/>
    <property type="match status" value="1"/>
</dbReference>
<feature type="region of interest" description="Disordered" evidence="7">
    <location>
        <begin position="1"/>
        <end position="51"/>
    </location>
</feature>
<dbReference type="InterPro" id="IPR054708">
    <property type="entry name" value="MTPAP-like_central"/>
</dbReference>
<protein>
    <recommendedName>
        <fullName evidence="3">polynucleotide adenylyltransferase</fullName>
        <ecNumber evidence="3">2.7.7.19</ecNumber>
    </recommendedName>
</protein>
<evidence type="ECO:0000259" key="8">
    <source>
        <dbReference type="Pfam" id="PF03828"/>
    </source>
</evidence>
<feature type="domain" description="Poly(A) RNA polymerase mitochondrial-like central palm" evidence="9">
    <location>
        <begin position="124"/>
        <end position="255"/>
    </location>
</feature>
<proteinExistence type="inferred from homology"/>
<feature type="compositionally biased region" description="Polar residues" evidence="7">
    <location>
        <begin position="1"/>
        <end position="17"/>
    </location>
</feature>
<name>A0AAD5TFV2_9FUNG</name>
<dbReference type="EC" id="2.7.7.19" evidence="3"/>
<dbReference type="FunFam" id="3.30.460.10:FF:000006">
    <property type="entry name" value="non-canonical poly(A) RNA polymerase PAPD5"/>
    <property type="match status" value="1"/>
</dbReference>
<sequence>MRGSSKSDSPATPQRKTSFPIAVPKSRPPPKVFNERHSPSKEDGSWSGELAVTPATQSDFIGFEPEPETSADQPVHMPVLARPAPAPASTQNPLHDMAILTPLPIPPWQPQGRKYDQTNLLAMLNAEIDDYVAYLVPTPAEHAMRELTVARVTAAIKSVLPKADVAVFGSFETKLYLPSSDVDIVVLDRSLGTKPSLYPFDKALKMAGIASSTELITGAKVPIIKMKDSLTNYPVDISFNVASGVQAAEIVKTFVNDPVYGEGLRPLLLIMKQFLLQRHLHEVFTGGMGSYTLLTIIASFLKMHPKLQTGQMHARENLGVLLIEFLEFYGMHFNFEEVGIGINMREVWYFPKKTIMPPYRNPFSRPTQWHSLCCMDPQDPRNEIAGGSKSWRQIRNEFSRAANLLTAMLGAGYDLIVQGHTVNVPTLLGSILCVRRGVIEHREEIQKLYDEIGDHLEDYVHGNNAATAPRGTLKRKGHVDSPQPTSKRGGRGSEDFFFVAGDDSEAGNSSDDPQVASVKKEAEARAAKKSIRKIKEPTKVPKRKKRLAVLAEGATDIDAVGRAKGKKKG</sequence>
<dbReference type="GO" id="GO:0031123">
    <property type="term" value="P:RNA 3'-end processing"/>
    <property type="evidence" value="ECO:0007669"/>
    <property type="project" value="TreeGrafter"/>
</dbReference>
<dbReference type="GO" id="GO:0043634">
    <property type="term" value="P:polyadenylation-dependent ncRNA catabolic process"/>
    <property type="evidence" value="ECO:0007669"/>
    <property type="project" value="TreeGrafter"/>
</dbReference>
<dbReference type="Gene3D" id="1.10.1410.10">
    <property type="match status" value="1"/>
</dbReference>
<comment type="cofactor">
    <cofactor evidence="1">
        <name>Mn(2+)</name>
        <dbReference type="ChEBI" id="CHEBI:29035"/>
    </cofactor>
</comment>
<evidence type="ECO:0000256" key="5">
    <source>
        <dbReference type="ARBA" id="ARBA00022723"/>
    </source>
</evidence>
<evidence type="ECO:0000256" key="1">
    <source>
        <dbReference type="ARBA" id="ARBA00001936"/>
    </source>
</evidence>
<dbReference type="GO" id="GO:0005730">
    <property type="term" value="C:nucleolus"/>
    <property type="evidence" value="ECO:0007669"/>
    <property type="project" value="TreeGrafter"/>
</dbReference>
<evidence type="ECO:0000313" key="10">
    <source>
        <dbReference type="EMBL" id="KAJ3175404.1"/>
    </source>
</evidence>
<evidence type="ECO:0000256" key="2">
    <source>
        <dbReference type="ARBA" id="ARBA00008593"/>
    </source>
</evidence>
<reference evidence="10" key="1">
    <citation type="submission" date="2020-05" db="EMBL/GenBank/DDBJ databases">
        <title>Phylogenomic resolution of chytrid fungi.</title>
        <authorList>
            <person name="Stajich J.E."/>
            <person name="Amses K."/>
            <person name="Simmons R."/>
            <person name="Seto K."/>
            <person name="Myers J."/>
            <person name="Bonds A."/>
            <person name="Quandt C.A."/>
            <person name="Barry K."/>
            <person name="Liu P."/>
            <person name="Grigoriev I."/>
            <person name="Longcore J.E."/>
            <person name="James T.Y."/>
        </authorList>
    </citation>
    <scope>NUCLEOTIDE SEQUENCE</scope>
    <source>
        <strain evidence="10">JEL0379</strain>
    </source>
</reference>
<dbReference type="SUPFAM" id="SSF81631">
    <property type="entry name" value="PAP/OAS1 substrate-binding domain"/>
    <property type="match status" value="1"/>
</dbReference>